<dbReference type="PROSITE" id="PS51462">
    <property type="entry name" value="NUDIX"/>
    <property type="match status" value="1"/>
</dbReference>
<evidence type="ECO:0000313" key="5">
    <source>
        <dbReference type="Proteomes" id="UP000464178"/>
    </source>
</evidence>
<dbReference type="CDD" id="cd18873">
    <property type="entry name" value="NUDIX_NadM_like"/>
    <property type="match status" value="1"/>
</dbReference>
<dbReference type="PANTHER" id="PTHR43736">
    <property type="entry name" value="ADP-RIBOSE PYROPHOSPHATASE"/>
    <property type="match status" value="1"/>
</dbReference>
<keyword evidence="5" id="KW-1185">Reference proteome</keyword>
<dbReference type="PRINTS" id="PR00502">
    <property type="entry name" value="NUDIXFAMILY"/>
</dbReference>
<dbReference type="Gene3D" id="3.90.79.10">
    <property type="entry name" value="Nucleoside Triphosphate Pyrophosphohydrolase"/>
    <property type="match status" value="1"/>
</dbReference>
<dbReference type="PANTHER" id="PTHR43736:SF4">
    <property type="entry name" value="SLR1690 PROTEIN"/>
    <property type="match status" value="1"/>
</dbReference>
<protein>
    <recommendedName>
        <fullName evidence="3">Nudix hydrolase domain-containing protein</fullName>
    </recommendedName>
</protein>
<dbReference type="SUPFAM" id="SSF55811">
    <property type="entry name" value="Nudix"/>
    <property type="match status" value="1"/>
</dbReference>
<dbReference type="InterPro" id="IPR000086">
    <property type="entry name" value="NUDIX_hydrolase_dom"/>
</dbReference>
<keyword evidence="1 2" id="KW-0378">Hydrolase</keyword>
<evidence type="ECO:0000256" key="1">
    <source>
        <dbReference type="ARBA" id="ARBA00022801"/>
    </source>
</evidence>
<proteinExistence type="inferred from homology"/>
<reference evidence="4 5" key="1">
    <citation type="submission" date="2019-05" db="EMBL/GenBank/DDBJ databases">
        <authorList>
            <consortium name="Science for Life Laboratories"/>
        </authorList>
    </citation>
    <scope>NUCLEOTIDE SEQUENCE [LARGE SCALE GENOMIC DNA]</scope>
    <source>
        <strain evidence="4">Soil9</strain>
    </source>
</reference>
<evidence type="ECO:0000256" key="2">
    <source>
        <dbReference type="RuleBase" id="RU003476"/>
    </source>
</evidence>
<name>A0A6P2DEX1_9BACT</name>
<dbReference type="RefSeq" id="WP_162671840.1">
    <property type="nucleotide sequence ID" value="NZ_LR593886.1"/>
</dbReference>
<dbReference type="InterPro" id="IPR015797">
    <property type="entry name" value="NUDIX_hydrolase-like_dom_sf"/>
</dbReference>
<gene>
    <name evidence="4" type="ORF">SOIL9_85710</name>
</gene>
<dbReference type="AlphaFoldDB" id="A0A6P2DEX1"/>
<accession>A0A6P2DEX1</accession>
<dbReference type="InterPro" id="IPR020476">
    <property type="entry name" value="Nudix_hydrolase"/>
</dbReference>
<dbReference type="KEGG" id="gms:SOIL9_85710"/>
<comment type="similarity">
    <text evidence="2">Belongs to the Nudix hydrolase family.</text>
</comment>
<dbReference type="PROSITE" id="PS00893">
    <property type="entry name" value="NUDIX_BOX"/>
    <property type="match status" value="1"/>
</dbReference>
<organism evidence="4 5">
    <name type="scientific">Gemmata massiliana</name>
    <dbReference type="NCBI Taxonomy" id="1210884"/>
    <lineage>
        <taxon>Bacteria</taxon>
        <taxon>Pseudomonadati</taxon>
        <taxon>Planctomycetota</taxon>
        <taxon>Planctomycetia</taxon>
        <taxon>Gemmatales</taxon>
        <taxon>Gemmataceae</taxon>
        <taxon>Gemmata</taxon>
    </lineage>
</organism>
<evidence type="ECO:0000313" key="4">
    <source>
        <dbReference type="EMBL" id="VTR99279.1"/>
    </source>
</evidence>
<dbReference type="GO" id="GO:0016787">
    <property type="term" value="F:hydrolase activity"/>
    <property type="evidence" value="ECO:0007669"/>
    <property type="project" value="UniProtKB-KW"/>
</dbReference>
<evidence type="ECO:0000259" key="3">
    <source>
        <dbReference type="PROSITE" id="PS51462"/>
    </source>
</evidence>
<dbReference type="InterPro" id="IPR020084">
    <property type="entry name" value="NUDIX_hydrolase_CS"/>
</dbReference>
<dbReference type="Proteomes" id="UP000464178">
    <property type="component" value="Chromosome"/>
</dbReference>
<feature type="domain" description="Nudix hydrolase" evidence="3">
    <location>
        <begin position="15"/>
        <end position="147"/>
    </location>
</feature>
<dbReference type="Pfam" id="PF00293">
    <property type="entry name" value="NUDIX"/>
    <property type="match status" value="1"/>
</dbReference>
<sequence>MSTSGGQKHTYEYPRPALTVDVAIVTREARPRVLLIQRKKDPFAGSWAFPGGFVDENERLGDAARRELAEETGITIADLEQLYTSGDPGRDPRGWTVSVVYLAQVDPDALKPVAADDASAVGLFPLDAPPQLSFDHAVLLGRVRARLADRKPD</sequence>
<dbReference type="EMBL" id="LR593886">
    <property type="protein sequence ID" value="VTR99279.1"/>
    <property type="molecule type" value="Genomic_DNA"/>
</dbReference>